<evidence type="ECO:0000259" key="2">
    <source>
        <dbReference type="Pfam" id="PF05239"/>
    </source>
</evidence>
<dbReference type="PANTHER" id="PTHR36505:SF1">
    <property type="entry name" value="BLR1072 PROTEIN"/>
    <property type="match status" value="1"/>
</dbReference>
<name>A0A0M6XKW5_9RHOB</name>
<reference evidence="3 4" key="1">
    <citation type="submission" date="2015-07" db="EMBL/GenBank/DDBJ databases">
        <authorList>
            <person name="Noorani M."/>
        </authorList>
    </citation>
    <scope>NUCLEOTIDE SEQUENCE [LARGE SCALE GENOMIC DNA]</scope>
    <source>
        <strain evidence="3 4">CECT 5088</strain>
    </source>
</reference>
<dbReference type="InterPro" id="IPR027275">
    <property type="entry name" value="PRC-brl_dom"/>
</dbReference>
<protein>
    <submittedName>
        <fullName evidence="3">PRC-barrel domain protein</fullName>
    </submittedName>
</protein>
<dbReference type="RefSeq" id="WP_055681264.1">
    <property type="nucleotide sequence ID" value="NZ_CANMUL010000002.1"/>
</dbReference>
<evidence type="ECO:0000313" key="3">
    <source>
        <dbReference type="EMBL" id="CTQ31786.1"/>
    </source>
</evidence>
<keyword evidence="1" id="KW-0732">Signal</keyword>
<accession>A0A0M6XKW5</accession>
<dbReference type="PANTHER" id="PTHR36505">
    <property type="entry name" value="BLR1072 PROTEIN"/>
    <property type="match status" value="1"/>
</dbReference>
<sequence length="147" mass="16267">MLRTLSTAALAVTLAVPAFAQDMADMSDLIRSRDITGGPVYSIANNYDENTWLDLNDRDSYGYNNYGYGTDYNQIGEIEDVILDKGGQMVGIVAEVGGFLDIGDKHVMVPVDDIRLVAVDDASYSYVTRLSEEQLEELPSVDEGWWD</sequence>
<evidence type="ECO:0000256" key="1">
    <source>
        <dbReference type="SAM" id="SignalP"/>
    </source>
</evidence>
<dbReference type="AlphaFoldDB" id="A0A0M6XKW5"/>
<dbReference type="Proteomes" id="UP000048908">
    <property type="component" value="Unassembled WGS sequence"/>
</dbReference>
<dbReference type="STRING" id="282197.SAMN04488517_10679"/>
<evidence type="ECO:0000313" key="4">
    <source>
        <dbReference type="Proteomes" id="UP000048908"/>
    </source>
</evidence>
<keyword evidence="4" id="KW-1185">Reference proteome</keyword>
<dbReference type="Gene3D" id="2.30.30.240">
    <property type="entry name" value="PRC-barrel domain"/>
    <property type="match status" value="1"/>
</dbReference>
<organism evidence="3 4">
    <name type="scientific">Jannaschia rubra</name>
    <dbReference type="NCBI Taxonomy" id="282197"/>
    <lineage>
        <taxon>Bacteria</taxon>
        <taxon>Pseudomonadati</taxon>
        <taxon>Pseudomonadota</taxon>
        <taxon>Alphaproteobacteria</taxon>
        <taxon>Rhodobacterales</taxon>
        <taxon>Roseobacteraceae</taxon>
        <taxon>Jannaschia</taxon>
    </lineage>
</organism>
<dbReference type="SUPFAM" id="SSF50346">
    <property type="entry name" value="PRC-barrel domain"/>
    <property type="match status" value="1"/>
</dbReference>
<feature type="signal peptide" evidence="1">
    <location>
        <begin position="1"/>
        <end position="20"/>
    </location>
</feature>
<feature type="domain" description="PRC-barrel" evidence="2">
    <location>
        <begin position="69"/>
        <end position="116"/>
    </location>
</feature>
<dbReference type="OrthoDB" id="6158291at2"/>
<dbReference type="EMBL" id="CXPG01000011">
    <property type="protein sequence ID" value="CTQ31786.1"/>
    <property type="molecule type" value="Genomic_DNA"/>
</dbReference>
<proteinExistence type="predicted"/>
<gene>
    <name evidence="3" type="ORF">JAN5088_00545</name>
</gene>
<dbReference type="InterPro" id="IPR011033">
    <property type="entry name" value="PRC_barrel-like_sf"/>
</dbReference>
<feature type="chain" id="PRO_5005806967" evidence="1">
    <location>
        <begin position="21"/>
        <end position="147"/>
    </location>
</feature>
<dbReference type="Pfam" id="PF05239">
    <property type="entry name" value="PRC"/>
    <property type="match status" value="1"/>
</dbReference>